<accession>A0A1Z4KJQ1</accession>
<name>A0A1Z4KJQ1_ANAVA</name>
<sequence length="61" mass="6598">MNSDSQSASPSDTYSHRLADIVGTIIALVTLTLPVFVIGHYSGDVSNNQQPMIYQSQQGED</sequence>
<dbReference type="EMBL" id="AP018216">
    <property type="protein sequence ID" value="BAY69198.1"/>
    <property type="molecule type" value="Genomic_DNA"/>
</dbReference>
<organism evidence="2 3">
    <name type="scientific">Trichormus variabilis NIES-23</name>
    <dbReference type="NCBI Taxonomy" id="1973479"/>
    <lineage>
        <taxon>Bacteria</taxon>
        <taxon>Bacillati</taxon>
        <taxon>Cyanobacteriota</taxon>
        <taxon>Cyanophyceae</taxon>
        <taxon>Nostocales</taxon>
        <taxon>Nostocaceae</taxon>
        <taxon>Trichormus</taxon>
    </lineage>
</organism>
<keyword evidence="1" id="KW-0472">Membrane</keyword>
<evidence type="ECO:0000256" key="1">
    <source>
        <dbReference type="SAM" id="Phobius"/>
    </source>
</evidence>
<protein>
    <submittedName>
        <fullName evidence="2">Uncharacterized protein</fullName>
    </submittedName>
</protein>
<proteinExistence type="predicted"/>
<dbReference type="AlphaFoldDB" id="A0A1Z4KJQ1"/>
<evidence type="ECO:0000313" key="3">
    <source>
        <dbReference type="Proteomes" id="UP000217507"/>
    </source>
</evidence>
<evidence type="ECO:0000313" key="2">
    <source>
        <dbReference type="EMBL" id="BAY69198.1"/>
    </source>
</evidence>
<gene>
    <name evidence="2" type="ORF">NIES23_19910</name>
</gene>
<keyword evidence="1" id="KW-0812">Transmembrane</keyword>
<reference evidence="2 3" key="1">
    <citation type="submission" date="2017-06" db="EMBL/GenBank/DDBJ databases">
        <title>Genome sequencing of cyanobaciteial culture collection at National Institute for Environmental Studies (NIES).</title>
        <authorList>
            <person name="Hirose Y."/>
            <person name="Shimura Y."/>
            <person name="Fujisawa T."/>
            <person name="Nakamura Y."/>
            <person name="Kawachi M."/>
        </authorList>
    </citation>
    <scope>NUCLEOTIDE SEQUENCE [LARGE SCALE GENOMIC DNA]</scope>
    <source>
        <strain evidence="2 3">NIES-23</strain>
    </source>
</reference>
<dbReference type="Proteomes" id="UP000217507">
    <property type="component" value="Chromosome"/>
</dbReference>
<feature type="transmembrane region" description="Helical" evidence="1">
    <location>
        <begin position="21"/>
        <end position="42"/>
    </location>
</feature>
<keyword evidence="1" id="KW-1133">Transmembrane helix</keyword>